<dbReference type="InterPro" id="IPR000182">
    <property type="entry name" value="GNAT_dom"/>
</dbReference>
<dbReference type="InterPro" id="IPR016181">
    <property type="entry name" value="Acyl_CoA_acyltransferase"/>
</dbReference>
<evidence type="ECO:0000259" key="8">
    <source>
        <dbReference type="PROSITE" id="PS50016"/>
    </source>
</evidence>
<dbReference type="InterPro" id="IPR014002">
    <property type="entry name" value="Agenet_dom_plant"/>
</dbReference>
<dbReference type="PROSITE" id="PS50016">
    <property type="entry name" value="ZF_PHD_2"/>
    <property type="match status" value="1"/>
</dbReference>
<dbReference type="PaxDb" id="3880-AES98667"/>
<dbReference type="Pfam" id="PF16135">
    <property type="entry name" value="TDBD"/>
    <property type="match status" value="1"/>
</dbReference>
<feature type="region of interest" description="Disordered" evidence="7">
    <location>
        <begin position="620"/>
        <end position="649"/>
    </location>
</feature>
<evidence type="ECO:0000256" key="2">
    <source>
        <dbReference type="ARBA" id="ARBA00022723"/>
    </source>
</evidence>
<name>G7JZJ8_MEDTR</name>
<dbReference type="CDD" id="cd20405">
    <property type="entry name" value="Tudor_Agenet_AtDUF_rpt1_3"/>
    <property type="match status" value="1"/>
</dbReference>
<feature type="domain" description="PHD-type" evidence="8">
    <location>
        <begin position="785"/>
        <end position="830"/>
    </location>
</feature>
<evidence type="ECO:0000259" key="9">
    <source>
        <dbReference type="PROSITE" id="PS51186"/>
    </source>
</evidence>
<dbReference type="SMART" id="SM00743">
    <property type="entry name" value="Agenet"/>
    <property type="match status" value="2"/>
</dbReference>
<dbReference type="GO" id="GO:0016747">
    <property type="term" value="F:acyltransferase activity, transferring groups other than amino-acyl groups"/>
    <property type="evidence" value="ECO:0007669"/>
    <property type="project" value="InterPro"/>
</dbReference>
<dbReference type="Gene3D" id="3.40.630.30">
    <property type="match status" value="1"/>
</dbReference>
<dbReference type="EnsemblPlants" id="AES98667">
    <property type="protein sequence ID" value="AES98667"/>
    <property type="gene ID" value="MTR_5g071340"/>
</dbReference>
<dbReference type="InterPro" id="IPR042163">
    <property type="entry name" value="PHF12"/>
</dbReference>
<accession>G7JZJ8</accession>
<dbReference type="PANTHER" id="PTHR46309:SF10">
    <property type="entry name" value="PHD ZINC FINGER PROTEIN"/>
    <property type="match status" value="1"/>
</dbReference>
<dbReference type="InterPro" id="IPR001965">
    <property type="entry name" value="Znf_PHD"/>
</dbReference>
<evidence type="ECO:0000256" key="7">
    <source>
        <dbReference type="SAM" id="MobiDB-lite"/>
    </source>
</evidence>
<dbReference type="InterPro" id="IPR011011">
    <property type="entry name" value="Znf_FYVE_PHD"/>
</dbReference>
<dbReference type="InterPro" id="IPR032308">
    <property type="entry name" value="TDBD"/>
</dbReference>
<dbReference type="InterPro" id="IPR001841">
    <property type="entry name" value="Znf_RING"/>
</dbReference>
<keyword evidence="12" id="KW-1185">Reference proteome</keyword>
<dbReference type="SMART" id="SM00184">
    <property type="entry name" value="RING"/>
    <property type="match status" value="2"/>
</dbReference>
<dbReference type="Pfam" id="PF00628">
    <property type="entry name" value="PHD"/>
    <property type="match status" value="1"/>
</dbReference>
<gene>
    <name evidence="10" type="ordered locus">MTR_5g071340</name>
</gene>
<evidence type="ECO:0000313" key="11">
    <source>
        <dbReference type="EnsemblPlants" id="AES98667"/>
    </source>
</evidence>
<feature type="domain" description="N-acetyltransferase" evidence="9">
    <location>
        <begin position="923"/>
        <end position="1084"/>
    </location>
</feature>
<dbReference type="PROSITE" id="PS51186">
    <property type="entry name" value="GNAT"/>
    <property type="match status" value="1"/>
</dbReference>
<evidence type="ECO:0000256" key="3">
    <source>
        <dbReference type="ARBA" id="ARBA00022771"/>
    </source>
</evidence>
<dbReference type="SUPFAM" id="SSF55729">
    <property type="entry name" value="Acyl-CoA N-acyltransferases (Nat)"/>
    <property type="match status" value="1"/>
</dbReference>
<reference evidence="11" key="3">
    <citation type="submission" date="2015-04" db="UniProtKB">
        <authorList>
            <consortium name="EnsemblPlants"/>
        </authorList>
    </citation>
    <scope>IDENTIFICATION</scope>
    <source>
        <strain evidence="11">cv. Jemalong A17</strain>
    </source>
</reference>
<keyword evidence="4" id="KW-0862">Zinc</keyword>
<dbReference type="CDD" id="cd16448">
    <property type="entry name" value="RING-H2"/>
    <property type="match status" value="1"/>
</dbReference>
<comment type="subcellular location">
    <subcellularLocation>
        <location evidence="1">Nucleus</location>
    </subcellularLocation>
</comment>
<organism evidence="10 12">
    <name type="scientific">Medicago truncatula</name>
    <name type="common">Barrel medic</name>
    <name type="synonym">Medicago tribuloides</name>
    <dbReference type="NCBI Taxonomy" id="3880"/>
    <lineage>
        <taxon>Eukaryota</taxon>
        <taxon>Viridiplantae</taxon>
        <taxon>Streptophyta</taxon>
        <taxon>Embryophyta</taxon>
        <taxon>Tracheophyta</taxon>
        <taxon>Spermatophyta</taxon>
        <taxon>Magnoliopsida</taxon>
        <taxon>eudicotyledons</taxon>
        <taxon>Gunneridae</taxon>
        <taxon>Pentapetalae</taxon>
        <taxon>rosids</taxon>
        <taxon>fabids</taxon>
        <taxon>Fabales</taxon>
        <taxon>Fabaceae</taxon>
        <taxon>Papilionoideae</taxon>
        <taxon>50 kb inversion clade</taxon>
        <taxon>NPAAA clade</taxon>
        <taxon>Hologalegina</taxon>
        <taxon>IRL clade</taxon>
        <taxon>Trifolieae</taxon>
        <taxon>Medicago</taxon>
    </lineage>
</organism>
<dbReference type="Gene3D" id="3.30.40.10">
    <property type="entry name" value="Zinc/RING finger domain, C3HC4 (zinc finger)"/>
    <property type="match status" value="2"/>
</dbReference>
<dbReference type="SUPFAM" id="SSF57903">
    <property type="entry name" value="FYVE/PHD zinc finger"/>
    <property type="match status" value="1"/>
</dbReference>
<evidence type="ECO:0000313" key="12">
    <source>
        <dbReference type="Proteomes" id="UP000002051"/>
    </source>
</evidence>
<dbReference type="AlphaFoldDB" id="G7JZJ8"/>
<dbReference type="GO" id="GO:0008270">
    <property type="term" value="F:zinc ion binding"/>
    <property type="evidence" value="ECO:0007669"/>
    <property type="project" value="UniProtKB-KW"/>
</dbReference>
<keyword evidence="2" id="KW-0479">Metal-binding</keyword>
<dbReference type="eggNOG" id="ENOG502QTVY">
    <property type="taxonomic scope" value="Eukaryota"/>
</dbReference>
<dbReference type="InterPro" id="IPR019787">
    <property type="entry name" value="Znf_PHD-finger"/>
</dbReference>
<dbReference type="CDD" id="cd04301">
    <property type="entry name" value="NAT_SF"/>
    <property type="match status" value="1"/>
</dbReference>
<dbReference type="CDD" id="cd15532">
    <property type="entry name" value="PHD2_CHD_II"/>
    <property type="match status" value="1"/>
</dbReference>
<proteinExistence type="predicted"/>
<dbReference type="GO" id="GO:0003714">
    <property type="term" value="F:transcription corepressor activity"/>
    <property type="evidence" value="ECO:0000318"/>
    <property type="project" value="GO_Central"/>
</dbReference>
<dbReference type="HOGENOM" id="CLU_009819_0_0_1"/>
<dbReference type="InterPro" id="IPR013083">
    <property type="entry name" value="Znf_RING/FYVE/PHD"/>
</dbReference>
<dbReference type="STRING" id="3880.G7JZJ8"/>
<dbReference type="PANTHER" id="PTHR46309">
    <property type="entry name" value="PHD FINGER PROTEIN 12"/>
    <property type="match status" value="1"/>
</dbReference>
<dbReference type="GO" id="GO:0005634">
    <property type="term" value="C:nucleus"/>
    <property type="evidence" value="ECO:0000318"/>
    <property type="project" value="GO_Central"/>
</dbReference>
<dbReference type="Proteomes" id="UP000002051">
    <property type="component" value="Chromosome 5"/>
</dbReference>
<reference evidence="10 12" key="2">
    <citation type="journal article" date="2014" name="BMC Genomics">
        <title>An improved genome release (version Mt4.0) for the model legume Medicago truncatula.</title>
        <authorList>
            <person name="Tang H."/>
            <person name="Krishnakumar V."/>
            <person name="Bidwell S."/>
            <person name="Rosen B."/>
            <person name="Chan A."/>
            <person name="Zhou S."/>
            <person name="Gentzbittel L."/>
            <person name="Childs K.L."/>
            <person name="Yandell M."/>
            <person name="Gundlach H."/>
            <person name="Mayer K.F."/>
            <person name="Schwartz D.C."/>
            <person name="Town C.D."/>
        </authorList>
    </citation>
    <scope>GENOME REANNOTATION</scope>
    <source>
        <strain evidence="11 12">cv. Jemalong A17</strain>
    </source>
</reference>
<dbReference type="OMA" id="FSEKWRY"/>
<dbReference type="OrthoDB" id="1903104at2759"/>
<dbReference type="Pfam" id="PF23209">
    <property type="entry name" value="IDM1_C"/>
    <property type="match status" value="1"/>
</dbReference>
<evidence type="ECO:0000256" key="4">
    <source>
        <dbReference type="ARBA" id="ARBA00022833"/>
    </source>
</evidence>
<dbReference type="GO" id="GO:0006357">
    <property type="term" value="P:regulation of transcription by RNA polymerase II"/>
    <property type="evidence" value="ECO:0000318"/>
    <property type="project" value="GO_Central"/>
</dbReference>
<dbReference type="EMBL" id="CM001221">
    <property type="protein sequence ID" value="AES98667.1"/>
    <property type="molecule type" value="Genomic_DNA"/>
</dbReference>
<dbReference type="InterPro" id="IPR054292">
    <property type="entry name" value="DUF7028"/>
</dbReference>
<evidence type="ECO:0000256" key="6">
    <source>
        <dbReference type="PROSITE-ProRule" id="PRU00146"/>
    </source>
</evidence>
<keyword evidence="3 6" id="KW-0863">Zinc-finger</keyword>
<evidence type="ECO:0000256" key="1">
    <source>
        <dbReference type="ARBA" id="ARBA00004123"/>
    </source>
</evidence>
<dbReference type="SMART" id="SM00249">
    <property type="entry name" value="PHD"/>
    <property type="match status" value="2"/>
</dbReference>
<dbReference type="Pfam" id="PF22970">
    <property type="entry name" value="DUF7028"/>
    <property type="match status" value="2"/>
</dbReference>
<dbReference type="InterPro" id="IPR056511">
    <property type="entry name" value="IDM1_C"/>
</dbReference>
<keyword evidence="5" id="KW-0539">Nucleus</keyword>
<evidence type="ECO:0000256" key="5">
    <source>
        <dbReference type="ARBA" id="ARBA00023242"/>
    </source>
</evidence>
<dbReference type="Pfam" id="PF05641">
    <property type="entry name" value="Agenet"/>
    <property type="match status" value="1"/>
</dbReference>
<protein>
    <submittedName>
        <fullName evidence="10">PHD zinc finger protein</fullName>
    </submittedName>
</protein>
<evidence type="ECO:0000313" key="10">
    <source>
        <dbReference type="EMBL" id="AES98667.1"/>
    </source>
</evidence>
<reference evidence="10 12" key="1">
    <citation type="journal article" date="2011" name="Nature">
        <title>The Medicago genome provides insight into the evolution of rhizobial symbioses.</title>
        <authorList>
            <person name="Young N.D."/>
            <person name="Debelle F."/>
            <person name="Oldroyd G.E."/>
            <person name="Geurts R."/>
            <person name="Cannon S.B."/>
            <person name="Udvardi M.K."/>
            <person name="Benedito V.A."/>
            <person name="Mayer K.F."/>
            <person name="Gouzy J."/>
            <person name="Schoof H."/>
            <person name="Van de Peer Y."/>
            <person name="Proost S."/>
            <person name="Cook D.R."/>
            <person name="Meyers B.C."/>
            <person name="Spannagl M."/>
            <person name="Cheung F."/>
            <person name="De Mita S."/>
            <person name="Krishnakumar V."/>
            <person name="Gundlach H."/>
            <person name="Zhou S."/>
            <person name="Mudge J."/>
            <person name="Bharti A.K."/>
            <person name="Murray J.D."/>
            <person name="Naoumkina M.A."/>
            <person name="Rosen B."/>
            <person name="Silverstein K.A."/>
            <person name="Tang H."/>
            <person name="Rombauts S."/>
            <person name="Zhao P.X."/>
            <person name="Zhou P."/>
            <person name="Barbe V."/>
            <person name="Bardou P."/>
            <person name="Bechner M."/>
            <person name="Bellec A."/>
            <person name="Berger A."/>
            <person name="Berges H."/>
            <person name="Bidwell S."/>
            <person name="Bisseling T."/>
            <person name="Choisne N."/>
            <person name="Couloux A."/>
            <person name="Denny R."/>
            <person name="Deshpande S."/>
            <person name="Dai X."/>
            <person name="Doyle J.J."/>
            <person name="Dudez A.M."/>
            <person name="Farmer A.D."/>
            <person name="Fouteau S."/>
            <person name="Franken C."/>
            <person name="Gibelin C."/>
            <person name="Gish J."/>
            <person name="Goldstein S."/>
            <person name="Gonzalez A.J."/>
            <person name="Green P.J."/>
            <person name="Hallab A."/>
            <person name="Hartog M."/>
            <person name="Hua A."/>
            <person name="Humphray S.J."/>
            <person name="Jeong D.H."/>
            <person name="Jing Y."/>
            <person name="Jocker A."/>
            <person name="Kenton S.M."/>
            <person name="Kim D.J."/>
            <person name="Klee K."/>
            <person name="Lai H."/>
            <person name="Lang C."/>
            <person name="Lin S."/>
            <person name="Macmil S.L."/>
            <person name="Magdelenat G."/>
            <person name="Matthews L."/>
            <person name="McCorrison J."/>
            <person name="Monaghan E.L."/>
            <person name="Mun J.H."/>
            <person name="Najar F.Z."/>
            <person name="Nicholson C."/>
            <person name="Noirot C."/>
            <person name="O'Bleness M."/>
            <person name="Paule C.R."/>
            <person name="Poulain J."/>
            <person name="Prion F."/>
            <person name="Qin B."/>
            <person name="Qu C."/>
            <person name="Retzel E.F."/>
            <person name="Riddle C."/>
            <person name="Sallet E."/>
            <person name="Samain S."/>
            <person name="Samson N."/>
            <person name="Sanders I."/>
            <person name="Saurat O."/>
            <person name="Scarpelli C."/>
            <person name="Schiex T."/>
            <person name="Segurens B."/>
            <person name="Severin A.J."/>
            <person name="Sherrier D.J."/>
            <person name="Shi R."/>
            <person name="Sims S."/>
            <person name="Singer S.R."/>
            <person name="Sinharoy S."/>
            <person name="Sterck L."/>
            <person name="Viollet A."/>
            <person name="Wang B.B."/>
            <person name="Wang K."/>
            <person name="Wang M."/>
            <person name="Wang X."/>
            <person name="Warfsmann J."/>
            <person name="Weissenbach J."/>
            <person name="White D.D."/>
            <person name="White J.D."/>
            <person name="Wiley G.B."/>
            <person name="Wincker P."/>
            <person name="Xing Y."/>
            <person name="Yang L."/>
            <person name="Yao Z."/>
            <person name="Ying F."/>
            <person name="Zhai J."/>
            <person name="Zhou L."/>
            <person name="Zuber A."/>
            <person name="Denarie J."/>
            <person name="Dixon R.A."/>
            <person name="May G.D."/>
            <person name="Schwartz D.C."/>
            <person name="Rogers J."/>
            <person name="Quetier F."/>
            <person name="Town C.D."/>
            <person name="Roe B.A."/>
        </authorList>
    </citation>
    <scope>NUCLEOTIDE SEQUENCE [LARGE SCALE GENOMIC DNA]</scope>
    <source>
        <strain evidence="10">A17</strain>
        <strain evidence="11 12">cv. Jemalong A17</strain>
    </source>
</reference>
<sequence>MEVDGDKSDNGNRKRKRRFLKRKLLVNEKVELRSLEDGFLGSWHPGKILRCGRKTRYVKYDNILDDEESDYLIEVVDVSSVLDGVNSSSALDCSYQRGLIRPLPPPIELLIKDLPFGQCVDVKYQDAWWEGVIFDRCNGMKDRSIFFPDLGDEMKVGVKQLRITQDWDESTENWLPRGKWVFLELFEECERVSYVAVSVKQIWYDIRMRKDFAETIREWTCNVKELWRDLVVEVIGDYYTLTLSEVRPALNIPNNLLEGESFEPTDNVQCEATNQGNAFGSDIGISDKPEENADSLNLLVTDQNCGSTSIIPLVDEEFEKENLLHEELESDKSQMVDVEFEKEILLHEELESDKNQMVDVEFEKDILLHEELESDKNRKRRRSKSIIWKPLELSEVEFCPEVIDEYALGCRSKTVRELLKTKVRKHLVYLGWTIEWTENNTPPHRRYRYKSPDKLNPKFYTSIFQVTKILQEDPNMNSGPPQIDSNLSHLLSDPPQMSQGFNVCPPTNEPSPVKFQVEPEFCPLAIVKYYCHSLERNSSDKRKWKLKAKKHLLSEGWMFDYPTERRKTTLYKSPQDQCLGTLQGACRLYLKEKIPEWTNSDHGDDDDLLSSVSQLLQKEPELRTIDGSPPTAKRNHKRARTSKASTQKDLESEVLTRVLRSSKRVQKVLGSSYQKPQNILSWLIDCNIVLPKYKVFYWETEGGNSPMFEGRITREGIRCTCCQNLYGLSGFANHAGGSSNCRPSACIFLKDGRSLLDCMMEVMQDHRTREITEKPHNDLFEGENDNICSVCNYGGELILCDQCPSAYHKNCLNLEGIPDGDWFCPSCRCGICGQNKIEETEDGHFLTCIQCEHKYHVECLRNGEKDDSRRCMKNWFCGEECERVYTGLQNLLGKPVLVGADNLTWTLVKYVNSETCGVGGAESDLVVENYSKLSVALSVMHECFEPLHNPFSSRDIVEDVIFNQRSELNRLNFQGFYTVLLERNEELISVATVRIFGEKIAEVPLVGTRFQYRRLGMCRVLMDELEKKLKQLGVERLVLPAVPGVLDTWTNSFGFEQMTNFERSQFLDYSFLDFQGTVMCQKLLTRFPSPESVVTRDATPKQKDGSFSVKCKINFEKASPVSEVDQAEGIGKRGMMDLQVWRSS</sequence>
<dbReference type="InterPro" id="IPR008395">
    <property type="entry name" value="Agenet-like_dom"/>
</dbReference>